<organism evidence="9 10">
    <name type="scientific">Cicer arietinum</name>
    <name type="common">Chickpea</name>
    <name type="synonym">Garbanzo</name>
    <dbReference type="NCBI Taxonomy" id="3827"/>
    <lineage>
        <taxon>Eukaryota</taxon>
        <taxon>Viridiplantae</taxon>
        <taxon>Streptophyta</taxon>
        <taxon>Embryophyta</taxon>
        <taxon>Tracheophyta</taxon>
        <taxon>Spermatophyta</taxon>
        <taxon>Magnoliopsida</taxon>
        <taxon>eudicotyledons</taxon>
        <taxon>Gunneridae</taxon>
        <taxon>Pentapetalae</taxon>
        <taxon>rosids</taxon>
        <taxon>fabids</taxon>
        <taxon>Fabales</taxon>
        <taxon>Fabaceae</taxon>
        <taxon>Papilionoideae</taxon>
        <taxon>50 kb inversion clade</taxon>
        <taxon>NPAAA clade</taxon>
        <taxon>Hologalegina</taxon>
        <taxon>IRL clade</taxon>
        <taxon>Cicereae</taxon>
        <taxon>Cicer</taxon>
    </lineage>
</organism>
<name>A0A1S2YXP2_CICAR</name>
<dbReference type="GeneID" id="101501970"/>
<evidence type="ECO:0000256" key="5">
    <source>
        <dbReference type="ARBA" id="ARBA00023242"/>
    </source>
</evidence>
<feature type="domain" description="Myb-like" evidence="7">
    <location>
        <begin position="156"/>
        <end position="206"/>
    </location>
</feature>
<evidence type="ECO:0000256" key="2">
    <source>
        <dbReference type="ARBA" id="ARBA00022737"/>
    </source>
</evidence>
<dbReference type="RefSeq" id="XP_027193158.1">
    <property type="nucleotide sequence ID" value="XM_027337357.1"/>
</dbReference>
<dbReference type="PROSITE" id="PS50090">
    <property type="entry name" value="MYB_LIKE"/>
    <property type="match status" value="3"/>
</dbReference>
<dbReference type="PROSITE" id="PS51294">
    <property type="entry name" value="HTH_MYB"/>
    <property type="match status" value="3"/>
</dbReference>
<dbReference type="Gene3D" id="1.10.10.60">
    <property type="entry name" value="Homeodomain-like"/>
    <property type="match status" value="3"/>
</dbReference>
<accession>A0A1S2YXP2</accession>
<gene>
    <name evidence="10 11" type="primary">LOC101501970</name>
</gene>
<feature type="domain" description="HTH myb-type" evidence="8">
    <location>
        <begin position="54"/>
        <end position="102"/>
    </location>
</feature>
<dbReference type="PANTHER" id="PTHR45614">
    <property type="entry name" value="MYB PROTEIN-RELATED"/>
    <property type="match status" value="1"/>
</dbReference>
<keyword evidence="3" id="KW-0804">Transcription</keyword>
<reference evidence="9" key="1">
    <citation type="journal article" date="2013" name="Nat. Biotechnol.">
        <title>Draft genome sequence of chickpea (Cicer arietinum) provides a resource for trait improvement.</title>
        <authorList>
            <person name="Varshney R.K."/>
            <person name="Song C."/>
            <person name="Saxena R.K."/>
            <person name="Azam S."/>
            <person name="Yu S."/>
            <person name="Sharpe A.G."/>
            <person name="Cannon S."/>
            <person name="Baek J."/>
            <person name="Rosen B.D."/>
            <person name="Tar'an B."/>
            <person name="Millan T."/>
            <person name="Zhang X."/>
            <person name="Ramsay L.D."/>
            <person name="Iwata A."/>
            <person name="Wang Y."/>
            <person name="Nelson W."/>
            <person name="Farmer A.D."/>
            <person name="Gaur P.M."/>
            <person name="Soderlund C."/>
            <person name="Penmetsa R.V."/>
            <person name="Xu C."/>
            <person name="Bharti A.K."/>
            <person name="He W."/>
            <person name="Winter P."/>
            <person name="Zhao S."/>
            <person name="Hane J.K."/>
            <person name="Carrasquilla-Garcia N."/>
            <person name="Condie J.A."/>
            <person name="Upadhyaya H.D."/>
            <person name="Luo M.C."/>
            <person name="Thudi M."/>
            <person name="Gowda C.L."/>
            <person name="Singh N.P."/>
            <person name="Lichtenzveig J."/>
            <person name="Gali K.K."/>
            <person name="Rubio J."/>
            <person name="Nadarajan N."/>
            <person name="Dolezel J."/>
            <person name="Bansal K.C."/>
            <person name="Xu X."/>
            <person name="Edwards D."/>
            <person name="Zhang G."/>
            <person name="Kahl G."/>
            <person name="Gil J."/>
            <person name="Singh K.B."/>
            <person name="Datta S.K."/>
            <person name="Jackson S.A."/>
            <person name="Wang J."/>
            <person name="Cook D.R."/>
        </authorList>
    </citation>
    <scope>NUCLEOTIDE SEQUENCE [LARGE SCALE GENOMIC DNA]</scope>
    <source>
        <strain evidence="9">cv. CDC Frontier</strain>
    </source>
</reference>
<evidence type="ECO:0000313" key="11">
    <source>
        <dbReference type="RefSeq" id="XP_027193158.1"/>
    </source>
</evidence>
<evidence type="ECO:0000256" key="6">
    <source>
        <dbReference type="SAM" id="MobiDB-lite"/>
    </source>
</evidence>
<protein>
    <submittedName>
        <fullName evidence="10 11">Transcription factor MYB3R-3-like isoform X1</fullName>
    </submittedName>
</protein>
<dbReference type="KEGG" id="cam:101501970"/>
<dbReference type="PANTHER" id="PTHR45614:SF252">
    <property type="entry name" value="TRANSCRIPTION FACTOR MYB3R-2-LIKE"/>
    <property type="match status" value="1"/>
</dbReference>
<feature type="region of interest" description="Disordered" evidence="6">
    <location>
        <begin position="367"/>
        <end position="386"/>
    </location>
</feature>
<keyword evidence="9" id="KW-1185">Reference proteome</keyword>
<dbReference type="RefSeq" id="XP_004511594.1">
    <property type="nucleotide sequence ID" value="XM_004511537.3"/>
</dbReference>
<dbReference type="InterPro" id="IPR017930">
    <property type="entry name" value="Myb_dom"/>
</dbReference>
<keyword evidence="2" id="KW-0677">Repeat</keyword>
<feature type="domain" description="HTH myb-type" evidence="8">
    <location>
        <begin position="160"/>
        <end position="210"/>
    </location>
</feature>
<evidence type="ECO:0000259" key="7">
    <source>
        <dbReference type="PROSITE" id="PS50090"/>
    </source>
</evidence>
<dbReference type="PaxDb" id="3827-XP_004511594.1"/>
<evidence type="ECO:0000256" key="3">
    <source>
        <dbReference type="ARBA" id="ARBA00023015"/>
    </source>
</evidence>
<evidence type="ECO:0000313" key="9">
    <source>
        <dbReference type="Proteomes" id="UP000087171"/>
    </source>
</evidence>
<dbReference type="FunFam" id="1.10.10.60:FF:000010">
    <property type="entry name" value="Transcriptional activator Myb isoform A"/>
    <property type="match status" value="1"/>
</dbReference>
<evidence type="ECO:0000313" key="10">
    <source>
        <dbReference type="RefSeq" id="XP_004511594.1"/>
    </source>
</evidence>
<dbReference type="Pfam" id="PF00249">
    <property type="entry name" value="Myb_DNA-binding"/>
    <property type="match status" value="1"/>
</dbReference>
<dbReference type="GO" id="GO:0005634">
    <property type="term" value="C:nucleus"/>
    <property type="evidence" value="ECO:0007669"/>
    <property type="project" value="UniProtKB-SubCell"/>
</dbReference>
<evidence type="ECO:0000256" key="1">
    <source>
        <dbReference type="ARBA" id="ARBA00004123"/>
    </source>
</evidence>
<dbReference type="SMART" id="SM00717">
    <property type="entry name" value="SANT"/>
    <property type="match status" value="3"/>
</dbReference>
<proteinExistence type="predicted"/>
<dbReference type="Pfam" id="PF13921">
    <property type="entry name" value="Myb_DNA-bind_6"/>
    <property type="match status" value="1"/>
</dbReference>
<feature type="domain" description="Myb-like" evidence="7">
    <location>
        <begin position="104"/>
        <end position="155"/>
    </location>
</feature>
<keyword evidence="3" id="KW-0805">Transcription regulation</keyword>
<dbReference type="OrthoDB" id="2143914at2759"/>
<dbReference type="eggNOG" id="KOG0048">
    <property type="taxonomic scope" value="Eukaryota"/>
</dbReference>
<dbReference type="InterPro" id="IPR001005">
    <property type="entry name" value="SANT/Myb"/>
</dbReference>
<dbReference type="InterPro" id="IPR050560">
    <property type="entry name" value="MYB_TF"/>
</dbReference>
<dbReference type="InterPro" id="IPR009057">
    <property type="entry name" value="Homeodomain-like_sf"/>
</dbReference>
<dbReference type="GO" id="GO:0000981">
    <property type="term" value="F:DNA-binding transcription factor activity, RNA polymerase II-specific"/>
    <property type="evidence" value="ECO:0007669"/>
    <property type="project" value="TreeGrafter"/>
</dbReference>
<dbReference type="SUPFAM" id="SSF46689">
    <property type="entry name" value="Homeodomain-like"/>
    <property type="match status" value="2"/>
</dbReference>
<dbReference type="AlphaFoldDB" id="A0A1S2YXP2"/>
<feature type="domain" description="HTH myb-type" evidence="8">
    <location>
        <begin position="104"/>
        <end position="159"/>
    </location>
</feature>
<sequence length="471" mass="53175">MFEVKNKLNDIEFDSPHRDLLHLCLSSPNCNSNTCLLEATSVTGRIKAQVSSTKGCWTEEEDNLLIETVKKHGGSNRKNIGGYAEYLHGQTDNQCLHRWQKVSNPDLVKRSWTKEEDESLIELVRKYGFKRWSFIAKFMPDRVGKQCRERWHNHLDPAIKKDAWTEEEESKLALFHQIYGSRWSEIARFLPGRSDNAIKNHWNCSMKKKSSTSPIRCDDNVSTTSYCSSVIKPAHDLFKAVDQSSPKQSHWLKHNADNFPTKMIIQSSSVEELCSEKNSFGLATPTRASGQGERRLVNLPNETETVKHMNSLDNSLDMPATNMDCFSLATQVKSPKRQKVSFSDSKFIASNESDSFHLSYSKLASHEKKGQVGRENSNKIISGPDRADVTSSEYDDYFGVPPSSVPKVSPEYVLRSLAMTYKNIPSIIRKRTSKKAFSAANCGKSLTPSRIVDSTHEVGCVIGLDNLKLNQ</sequence>
<dbReference type="Proteomes" id="UP000087171">
    <property type="component" value="Chromosome Ca8"/>
</dbReference>
<evidence type="ECO:0000256" key="4">
    <source>
        <dbReference type="ARBA" id="ARBA00023125"/>
    </source>
</evidence>
<comment type="subcellular location">
    <subcellularLocation>
        <location evidence="1">Nucleus</location>
    </subcellularLocation>
</comment>
<dbReference type="CDD" id="cd00167">
    <property type="entry name" value="SANT"/>
    <property type="match status" value="3"/>
</dbReference>
<keyword evidence="4" id="KW-0238">DNA-binding</keyword>
<keyword evidence="5" id="KW-0539">Nucleus</keyword>
<evidence type="ECO:0000259" key="8">
    <source>
        <dbReference type="PROSITE" id="PS51294"/>
    </source>
</evidence>
<reference evidence="10 11" key="2">
    <citation type="submission" date="2025-04" db="UniProtKB">
        <authorList>
            <consortium name="RefSeq"/>
        </authorList>
    </citation>
    <scope>IDENTIFICATION</scope>
    <source>
        <tissue evidence="10 11">Etiolated seedlings</tissue>
    </source>
</reference>
<feature type="domain" description="Myb-like" evidence="7">
    <location>
        <begin position="49"/>
        <end position="103"/>
    </location>
</feature>
<dbReference type="GO" id="GO:0000978">
    <property type="term" value="F:RNA polymerase II cis-regulatory region sequence-specific DNA binding"/>
    <property type="evidence" value="ECO:0007669"/>
    <property type="project" value="TreeGrafter"/>
</dbReference>